<dbReference type="EMBL" id="MFIF01000006">
    <property type="protein sequence ID" value="OGF87309.1"/>
    <property type="molecule type" value="Genomic_DNA"/>
</dbReference>
<keyword evidence="1" id="KW-0808">Transferase</keyword>
<dbReference type="Pfam" id="PF00294">
    <property type="entry name" value="PfkB"/>
    <property type="match status" value="1"/>
</dbReference>
<feature type="domain" description="Carbohydrate kinase PfkB" evidence="3">
    <location>
        <begin position="60"/>
        <end position="311"/>
    </location>
</feature>
<dbReference type="PANTHER" id="PTHR10584">
    <property type="entry name" value="SUGAR KINASE"/>
    <property type="match status" value="1"/>
</dbReference>
<dbReference type="GO" id="GO:0005829">
    <property type="term" value="C:cytosol"/>
    <property type="evidence" value="ECO:0007669"/>
    <property type="project" value="TreeGrafter"/>
</dbReference>
<dbReference type="PANTHER" id="PTHR10584:SF166">
    <property type="entry name" value="RIBOKINASE"/>
    <property type="match status" value="1"/>
</dbReference>
<name>A0A1F5XHF3_9BACT</name>
<reference evidence="4 5" key="1">
    <citation type="journal article" date="2016" name="Nat. Commun.">
        <title>Thousands of microbial genomes shed light on interconnected biogeochemical processes in an aquifer system.</title>
        <authorList>
            <person name="Anantharaman K."/>
            <person name="Brown C.T."/>
            <person name="Hug L.A."/>
            <person name="Sharon I."/>
            <person name="Castelle C.J."/>
            <person name="Probst A.J."/>
            <person name="Thomas B.C."/>
            <person name="Singh A."/>
            <person name="Wilkins M.J."/>
            <person name="Karaoz U."/>
            <person name="Brodie E.L."/>
            <person name="Williams K.H."/>
            <person name="Hubbard S.S."/>
            <person name="Banfield J.F."/>
        </authorList>
    </citation>
    <scope>NUCLEOTIDE SEQUENCE [LARGE SCALE GENOMIC DNA]</scope>
</reference>
<dbReference type="GO" id="GO:0006796">
    <property type="term" value="P:phosphate-containing compound metabolic process"/>
    <property type="evidence" value="ECO:0007669"/>
    <property type="project" value="UniProtKB-ARBA"/>
</dbReference>
<keyword evidence="2" id="KW-0418">Kinase</keyword>
<dbReference type="PRINTS" id="PR00990">
    <property type="entry name" value="RIBOKINASE"/>
</dbReference>
<dbReference type="AlphaFoldDB" id="A0A1F5XHF3"/>
<gene>
    <name evidence="4" type="ORF">A3B19_03745</name>
</gene>
<dbReference type="GO" id="GO:0016301">
    <property type="term" value="F:kinase activity"/>
    <property type="evidence" value="ECO:0007669"/>
    <property type="project" value="UniProtKB-KW"/>
</dbReference>
<dbReference type="Gene3D" id="3.40.1190.20">
    <property type="match status" value="1"/>
</dbReference>
<evidence type="ECO:0000313" key="4">
    <source>
        <dbReference type="EMBL" id="OGF87309.1"/>
    </source>
</evidence>
<dbReference type="Proteomes" id="UP000177346">
    <property type="component" value="Unassembled WGS sequence"/>
</dbReference>
<proteinExistence type="predicted"/>
<dbReference type="SUPFAM" id="SSF53613">
    <property type="entry name" value="Ribokinase-like"/>
    <property type="match status" value="1"/>
</dbReference>
<protein>
    <recommendedName>
        <fullName evidence="3">Carbohydrate kinase PfkB domain-containing protein</fullName>
    </recommendedName>
</protein>
<accession>A0A1F5XHF3</accession>
<evidence type="ECO:0000256" key="2">
    <source>
        <dbReference type="ARBA" id="ARBA00022777"/>
    </source>
</evidence>
<dbReference type="InterPro" id="IPR002139">
    <property type="entry name" value="Ribo/fructo_kinase"/>
</dbReference>
<sequence length="333" mass="37483">MEKFREYDFIAIGDTVTDAFIDLKEGGAAHLDIDKGARELCLRFADKIPYDEVYVVPAVGNSANAAVAASRLGLKSALVSNIGDDYFGKECLDALKKEKVATNFIKVHKGIKTNYHYVLWYEDDRTILIKHESFPYELPDINEPKWVYCSSLAGNSEEFHKDIENYLNIHSQIKFAFQPGTFQMKMGKEKLAGIYRRSDVFICNREEAQRILGTSEEDIKKLMDWLHKLGPKIVVVTDGPKGAYASDGKEAWFMPPYPDPKPPYERTGAGDAFSSTFVAALCLGKSVPEALLWAPVNSMSVVQYVGAREGLLTREKLEEYLAKAPKDYEPKRI</sequence>
<evidence type="ECO:0000256" key="1">
    <source>
        <dbReference type="ARBA" id="ARBA00022679"/>
    </source>
</evidence>
<organism evidence="4 5">
    <name type="scientific">Candidatus Giovannonibacteria bacterium RIFCSPLOWO2_01_FULL_46_32</name>
    <dbReference type="NCBI Taxonomy" id="1798353"/>
    <lineage>
        <taxon>Bacteria</taxon>
        <taxon>Candidatus Giovannoniibacteriota</taxon>
    </lineage>
</organism>
<dbReference type="InterPro" id="IPR029056">
    <property type="entry name" value="Ribokinase-like"/>
</dbReference>
<dbReference type="InterPro" id="IPR011611">
    <property type="entry name" value="PfkB_dom"/>
</dbReference>
<evidence type="ECO:0000313" key="5">
    <source>
        <dbReference type="Proteomes" id="UP000177346"/>
    </source>
</evidence>
<comment type="caution">
    <text evidence="4">The sequence shown here is derived from an EMBL/GenBank/DDBJ whole genome shotgun (WGS) entry which is preliminary data.</text>
</comment>
<evidence type="ECO:0000259" key="3">
    <source>
        <dbReference type="Pfam" id="PF00294"/>
    </source>
</evidence>